<evidence type="ECO:0000313" key="2">
    <source>
        <dbReference type="Proteomes" id="UP001329825"/>
    </source>
</evidence>
<gene>
    <name evidence="1" type="ORF">IL334_002271</name>
</gene>
<dbReference type="GeneID" id="87954402"/>
<dbReference type="RefSeq" id="XP_062790068.1">
    <property type="nucleotide sequence ID" value="XM_062934017.1"/>
</dbReference>
<sequence length="315" mass="35887">MVESLFPPIIDLLMPEHKPKTESAQGMTSTYGLTLKIDDILELIRKVIIVQIDEEPRSEITQMVYLLLLKVNFKPTVLFPNLEMIEIHEPDQSAINIFEKILDVLAQTCRPKIICMNLTNCGTAYHSFNRTLELSDLSITDKKLHKLYIFNMSAGQLPKPSTYQITVSFHHKAFEQKKPDRYGRYSNSQALKLNCCKQLAIVILKHVQAYPEDKFPDYPPLKVVPSQSEVEEYPSRNIQKAGREGNVTEKTISQTSMICSRFDQLVEIEAGTAARNPDQDEEVTQNLISEWKSRVIFVKKEEAINEPIGEGCGSK</sequence>
<evidence type="ECO:0000313" key="1">
    <source>
        <dbReference type="EMBL" id="WRT65328.1"/>
    </source>
</evidence>
<dbReference type="Proteomes" id="UP001329825">
    <property type="component" value="Chromosome 3"/>
</dbReference>
<protein>
    <submittedName>
        <fullName evidence="1">Uncharacterized protein</fullName>
    </submittedName>
</protein>
<keyword evidence="2" id="KW-1185">Reference proteome</keyword>
<proteinExistence type="predicted"/>
<dbReference type="EMBL" id="CP141883">
    <property type="protein sequence ID" value="WRT65328.1"/>
    <property type="molecule type" value="Genomic_DNA"/>
</dbReference>
<organism evidence="1 2">
    <name type="scientific">Kwoniella shivajii</name>
    <dbReference type="NCBI Taxonomy" id="564305"/>
    <lineage>
        <taxon>Eukaryota</taxon>
        <taxon>Fungi</taxon>
        <taxon>Dikarya</taxon>
        <taxon>Basidiomycota</taxon>
        <taxon>Agaricomycotina</taxon>
        <taxon>Tremellomycetes</taxon>
        <taxon>Tremellales</taxon>
        <taxon>Cryptococcaceae</taxon>
        <taxon>Kwoniella</taxon>
    </lineage>
</organism>
<accession>A0ABZ1CUD5</accession>
<name>A0ABZ1CUD5_9TREE</name>
<reference evidence="1 2" key="1">
    <citation type="submission" date="2024-01" db="EMBL/GenBank/DDBJ databases">
        <title>Comparative genomics of Cryptococcus and Kwoniella reveals pathogenesis evolution and contrasting modes of karyotype evolution via chromosome fusion or intercentromeric recombination.</title>
        <authorList>
            <person name="Coelho M.A."/>
            <person name="David-Palma M."/>
            <person name="Shea T."/>
            <person name="Bowers K."/>
            <person name="McGinley-Smith S."/>
            <person name="Mohammad A.W."/>
            <person name="Gnirke A."/>
            <person name="Yurkov A.M."/>
            <person name="Nowrousian M."/>
            <person name="Sun S."/>
            <person name="Cuomo C.A."/>
            <person name="Heitman J."/>
        </authorList>
    </citation>
    <scope>NUCLEOTIDE SEQUENCE [LARGE SCALE GENOMIC DNA]</scope>
    <source>
        <strain evidence="1">CBS 11374</strain>
    </source>
</reference>